<protein>
    <recommendedName>
        <fullName evidence="5">Mucin-2-like</fullName>
    </recommendedName>
</protein>
<dbReference type="EMBL" id="QCYY01001879">
    <property type="protein sequence ID" value="ROT74533.1"/>
    <property type="molecule type" value="Genomic_DNA"/>
</dbReference>
<sequence length="1488" mass="157831">MSFDSHLLVHPQVAVMTCVAILLLSSSVSGEQDLPSDAVFEAVKLLKDLSTEGIFARKEEGEAVARDERPGGRPSTPRPPQPPRSTPRLPSRKRGRQGSGRSPPTPKANLKVVGVRVDASSNSIPMEKLLGADTSRHEKAVARESFEGISERMDVDDPDVQKVSTEVRSGRRGRVRVVTLRRPLSVSEVREEPPLDFTSLNLNNVNSFGGFGKRLTPLKSSGLRPLTSVEADDKDSAAPAINSVPASTSAPSGTRTRNRRPNVAVTTEGPRAVTTTRAPSRGRFRPTRPPTASRTRPTTPAPASPTPEGPPATTFRPSITTTLSGLLTTAQRATTTKQPRVTFPSSSRGRGTTKRPQSSVQGTTTTTQPFSPRRRGPGASRASTARPKLQESDDVSVEEEEIFNVLKDVQRISAPRQPTNPSAVSNRDPPPSPTPPSNRPLSSAGGLRPVRPPHSPSLTPVAFNSLRPSPVTPEGAVSLSGTKDQQNLPPSTFKPPLGTTFTKFSFGQANFNVVSNSASPPQSPPTPGTSSATPSPDASFATSPRPSVTSPNSFVSSPRPSVTSPNPFVSSLRPSITSPTAFVSSPRPSFISSKPSVTSPTGFVSSPRPSIASLNSFISSLRPSVTPSNLFVSSPRPSVTSSNPFVSSPRPSVSSVTPFVSSPRPVVTASNPFVSSSIPFISSPRPSVPSPTSFVSSPKPSITSPTSFFSSPRPSSTSPNSFVTSPRPSITSANSLVTSPRPFITSAQPQVTSPRPFITSQRPSVTPSNPKPFISSQPPVRPTNSNPFVTSSRPSFSSPSQAGTPSNAFGIPSSFGTTSSSGTSSPFGTSPSIFHTSPSPFVTSSRPFVTSSNTFPSSPLVASRQPTVTSSQPAVTSPRLPVTSARPAVTSPRPVVTTFRSNGAPRTSASFSSQPLSARPTTVVALNPQQGSISNRPGETDTLHNTPKTPFRGFSFQSFHPGSSSSTAFQLGASEKSSRNELRKLPSTPLPPHNPPQVSHSPIPSTAPTSLSTFPQTAFPADFGSVIHSRPIFSTTPLPPALTTPRFAVTPSPSQINLDPPSPTTFSPRPFPPPQPSLQPPPSHFGSSQARPNIQSISTERPKLPSLTFTAPDSFQFLKVSPQGEVSTQSSGTTQPQATTFRGPFLQFFSTPGSSTTPSPFQRTSNVQRFNSPSISTSPRPTTFTSFQDPRGRASPAPTVGSFVPTSLPGNPRSFRSTTTLPPFLAAFSVSSDDSEKLRNRAPENTLPSPPLIEIGGFVPMKTSKANTNDQPVKPAEILTPPPPLPSSFGDREPSTSFAPNLSTPQPPSTTSRPVVTSPTSQPTVTREFSRQTTPRTLFNTARPPQTITGSNFFLDSFRSASPPPATVTTRLPRTTRRPRTTLQPKTHSFSSPITTTRPNAISTSPNPRKNNSFEKIQQNEPRKQLLSSAPRQQTVVPKITTASPPSPTSASRSKSTSSKGFKVPAAHAGKSFIFVRNGQSEYRVVWA</sequence>
<feature type="compositionally biased region" description="Polar residues" evidence="1">
    <location>
        <begin position="927"/>
        <end position="948"/>
    </location>
</feature>
<feature type="region of interest" description="Disordered" evidence="1">
    <location>
        <begin position="1037"/>
        <end position="1108"/>
    </location>
</feature>
<feature type="compositionally biased region" description="Polar residues" evidence="1">
    <location>
        <begin position="499"/>
        <end position="516"/>
    </location>
</feature>
<feature type="compositionally biased region" description="Polar residues" evidence="1">
    <location>
        <begin position="1383"/>
        <end position="1436"/>
    </location>
</feature>
<reference evidence="3 4" key="2">
    <citation type="submission" date="2019-01" db="EMBL/GenBank/DDBJ databases">
        <title>The decoding of complex shrimp genome reveals the adaptation for benthos swimmer, frequently molting mechanism and breeding impact on genome.</title>
        <authorList>
            <person name="Sun Y."/>
            <person name="Gao Y."/>
            <person name="Yu Y."/>
        </authorList>
    </citation>
    <scope>NUCLEOTIDE SEQUENCE [LARGE SCALE GENOMIC DNA]</scope>
    <source>
        <tissue evidence="3">Muscle</tissue>
    </source>
</reference>
<feature type="compositionally biased region" description="Low complexity" evidence="1">
    <location>
        <begin position="320"/>
        <end position="329"/>
    </location>
</feature>
<dbReference type="Proteomes" id="UP000283509">
    <property type="component" value="Unassembled WGS sequence"/>
</dbReference>
<feature type="compositionally biased region" description="Acidic residues" evidence="1">
    <location>
        <begin position="392"/>
        <end position="402"/>
    </location>
</feature>
<feature type="compositionally biased region" description="Polar residues" evidence="1">
    <location>
        <begin position="723"/>
        <end position="738"/>
    </location>
</feature>
<accession>A0A3R7QCL9</accession>
<feature type="compositionally biased region" description="Pro residues" evidence="1">
    <location>
        <begin position="1069"/>
        <end position="1083"/>
    </location>
</feature>
<feature type="compositionally biased region" description="Low complexity" evidence="1">
    <location>
        <begin position="1309"/>
        <end position="1327"/>
    </location>
</feature>
<feature type="compositionally biased region" description="Low complexity" evidence="1">
    <location>
        <begin position="641"/>
        <end position="722"/>
    </location>
</feature>
<feature type="compositionally biased region" description="Low complexity" evidence="1">
    <location>
        <begin position="528"/>
        <end position="544"/>
    </location>
</feature>
<evidence type="ECO:0008006" key="5">
    <source>
        <dbReference type="Google" id="ProtNLM"/>
    </source>
</evidence>
<feature type="compositionally biased region" description="Polar residues" evidence="1">
    <location>
        <begin position="864"/>
        <end position="875"/>
    </location>
</feature>
<evidence type="ECO:0000313" key="4">
    <source>
        <dbReference type="Proteomes" id="UP000283509"/>
    </source>
</evidence>
<proteinExistence type="predicted"/>
<feature type="region of interest" description="Disordered" evidence="1">
    <location>
        <begin position="1152"/>
        <end position="1212"/>
    </location>
</feature>
<feature type="compositionally biased region" description="Polar residues" evidence="1">
    <location>
        <begin position="1162"/>
        <end position="1171"/>
    </location>
</feature>
<feature type="compositionally biased region" description="Low complexity" evidence="1">
    <location>
        <begin position="809"/>
        <end position="834"/>
    </location>
</feature>
<feature type="compositionally biased region" description="Low complexity" evidence="1">
    <location>
        <begin position="954"/>
        <end position="966"/>
    </location>
</feature>
<feature type="compositionally biased region" description="Polar residues" evidence="1">
    <location>
        <begin position="631"/>
        <end position="640"/>
    </location>
</feature>
<feature type="compositionally biased region" description="Polar residues" evidence="1">
    <location>
        <begin position="479"/>
        <end position="490"/>
    </location>
</feature>
<evidence type="ECO:0000256" key="2">
    <source>
        <dbReference type="SAM" id="SignalP"/>
    </source>
</evidence>
<feature type="compositionally biased region" description="Pro residues" evidence="1">
    <location>
        <begin position="299"/>
        <end position="310"/>
    </location>
</feature>
<feature type="chain" id="PRO_5018634377" description="Mucin-2-like" evidence="2">
    <location>
        <begin position="31"/>
        <end position="1488"/>
    </location>
</feature>
<feature type="compositionally biased region" description="Polar residues" evidence="1">
    <location>
        <begin position="898"/>
        <end position="920"/>
    </location>
</feature>
<feature type="compositionally biased region" description="Polar residues" evidence="1">
    <location>
        <begin position="1085"/>
        <end position="1099"/>
    </location>
</feature>
<evidence type="ECO:0000313" key="3">
    <source>
        <dbReference type="EMBL" id="ROT74533.1"/>
    </source>
</evidence>
<feature type="compositionally biased region" description="Polar residues" evidence="1">
    <location>
        <begin position="997"/>
        <end position="1015"/>
    </location>
</feature>
<feature type="compositionally biased region" description="Polar residues" evidence="1">
    <location>
        <begin position="745"/>
        <end position="790"/>
    </location>
</feature>
<feature type="compositionally biased region" description="Polar residues" evidence="1">
    <location>
        <begin position="244"/>
        <end position="255"/>
    </location>
</feature>
<organism evidence="3 4">
    <name type="scientific">Penaeus vannamei</name>
    <name type="common">Whiteleg shrimp</name>
    <name type="synonym">Litopenaeus vannamei</name>
    <dbReference type="NCBI Taxonomy" id="6689"/>
    <lineage>
        <taxon>Eukaryota</taxon>
        <taxon>Metazoa</taxon>
        <taxon>Ecdysozoa</taxon>
        <taxon>Arthropoda</taxon>
        <taxon>Crustacea</taxon>
        <taxon>Multicrustacea</taxon>
        <taxon>Malacostraca</taxon>
        <taxon>Eumalacostraca</taxon>
        <taxon>Eucarida</taxon>
        <taxon>Decapoda</taxon>
        <taxon>Dendrobranchiata</taxon>
        <taxon>Penaeoidea</taxon>
        <taxon>Penaeidae</taxon>
        <taxon>Penaeus</taxon>
    </lineage>
</organism>
<feature type="region of interest" description="Disordered" evidence="1">
    <location>
        <begin position="57"/>
        <end position="111"/>
    </location>
</feature>
<feature type="compositionally biased region" description="Low complexity" evidence="1">
    <location>
        <begin position="356"/>
        <end position="371"/>
    </location>
</feature>
<feature type="compositionally biased region" description="Low complexity" evidence="1">
    <location>
        <begin position="1152"/>
        <end position="1161"/>
    </location>
</feature>
<feature type="signal peptide" evidence="2">
    <location>
        <begin position="1"/>
        <end position="30"/>
    </location>
</feature>
<feature type="compositionally biased region" description="Pro residues" evidence="1">
    <location>
        <begin position="76"/>
        <end position="85"/>
    </location>
</feature>
<comment type="caution">
    <text evidence="3">The sequence shown here is derived from an EMBL/GenBank/DDBJ whole genome shotgun (WGS) entry which is preliminary data.</text>
</comment>
<dbReference type="OrthoDB" id="6378894at2759"/>
<keyword evidence="4" id="KW-1185">Reference proteome</keyword>
<feature type="compositionally biased region" description="Polar residues" evidence="1">
    <location>
        <begin position="835"/>
        <end position="857"/>
    </location>
</feature>
<feature type="region of interest" description="Disordered" evidence="1">
    <location>
        <begin position="631"/>
        <end position="1015"/>
    </location>
</feature>
<feature type="compositionally biased region" description="Polar residues" evidence="1">
    <location>
        <begin position="545"/>
        <end position="608"/>
    </location>
</feature>
<gene>
    <name evidence="3" type="ORF">C7M84_006945</name>
</gene>
<evidence type="ECO:0000256" key="1">
    <source>
        <dbReference type="SAM" id="MobiDB-lite"/>
    </source>
</evidence>
<reference evidence="3 4" key="1">
    <citation type="submission" date="2018-04" db="EMBL/GenBank/DDBJ databases">
        <authorList>
            <person name="Zhang X."/>
            <person name="Yuan J."/>
            <person name="Li F."/>
            <person name="Xiang J."/>
        </authorList>
    </citation>
    <scope>NUCLEOTIDE SEQUENCE [LARGE SCALE GENOMIC DNA]</scope>
    <source>
        <tissue evidence="3">Muscle</tissue>
    </source>
</reference>
<keyword evidence="2" id="KW-0732">Signal</keyword>
<feature type="compositionally biased region" description="Polar residues" evidence="1">
    <location>
        <begin position="330"/>
        <end position="350"/>
    </location>
</feature>
<feature type="compositionally biased region" description="Low complexity" evidence="1">
    <location>
        <begin position="791"/>
        <end position="800"/>
    </location>
</feature>
<feature type="region of interest" description="Disordered" evidence="1">
    <location>
        <begin position="1232"/>
        <end position="1464"/>
    </location>
</feature>
<feature type="compositionally biased region" description="Polar residues" evidence="1">
    <location>
        <begin position="1331"/>
        <end position="1354"/>
    </location>
</feature>
<feature type="compositionally biased region" description="Pro residues" evidence="1">
    <location>
        <begin position="428"/>
        <end position="438"/>
    </location>
</feature>
<feature type="compositionally biased region" description="Basic and acidic residues" evidence="1">
    <location>
        <begin position="57"/>
        <end position="71"/>
    </location>
</feature>
<name>A0A3R7QCL9_PENVA</name>
<feature type="compositionally biased region" description="Low complexity" evidence="1">
    <location>
        <begin position="1438"/>
        <end position="1460"/>
    </location>
</feature>
<feature type="compositionally biased region" description="Low complexity" evidence="1">
    <location>
        <begin position="1172"/>
        <end position="1186"/>
    </location>
</feature>
<feature type="region of interest" description="Disordered" evidence="1">
    <location>
        <begin position="229"/>
        <end position="608"/>
    </location>
</feature>